<dbReference type="Proteomes" id="UP000587760">
    <property type="component" value="Unassembled WGS sequence"/>
</dbReference>
<comment type="caution">
    <text evidence="1">The sequence shown here is derived from an EMBL/GenBank/DDBJ whole genome shotgun (WGS) entry which is preliminary data.</text>
</comment>
<accession>A0A841R8S2</accession>
<reference evidence="1 2" key="1">
    <citation type="submission" date="2020-08" db="EMBL/GenBank/DDBJ databases">
        <title>Genomic Encyclopedia of Type Strains, Phase IV (KMG-IV): sequencing the most valuable type-strain genomes for metagenomic binning, comparative biology and taxonomic classification.</title>
        <authorList>
            <person name="Goeker M."/>
        </authorList>
    </citation>
    <scope>NUCLEOTIDE SEQUENCE [LARGE SCALE GENOMIC DNA]</scope>
    <source>
        <strain evidence="1 2">DSM 2461</strain>
    </source>
</reference>
<name>A0A841R8S2_9SPIO</name>
<dbReference type="EMBL" id="JACHGJ010000002">
    <property type="protein sequence ID" value="MBB6479761.1"/>
    <property type="molecule type" value="Genomic_DNA"/>
</dbReference>
<dbReference type="Gene3D" id="3.60.15.10">
    <property type="entry name" value="Ribonuclease Z/Hydroxyacylglutathione hydrolase-like"/>
    <property type="match status" value="1"/>
</dbReference>
<sequence>MDFVTDTIDGPDGKIALTFIGHGTLIIQYNDTTIHIDPWAALADYRALPDADLILITHEHQDHLDSEAIQAVVRKDTEIITTGICGGLLKDRFDSITTMGNGDTTNFKNIKIEAVPAYNFEKPYHPRGMGNGYILNCGKTRIYIAGDTENTEEMKALENINIAFLPMNLPYTMTPEQVADGATAFKPEILYPYHYGETDTDELVQLMKDTGIDVRIRPLS</sequence>
<proteinExistence type="predicted"/>
<dbReference type="RefSeq" id="WP_184745276.1">
    <property type="nucleotide sequence ID" value="NZ_JACHGJ010000002.1"/>
</dbReference>
<keyword evidence="2" id="KW-1185">Reference proteome</keyword>
<dbReference type="InterPro" id="IPR036866">
    <property type="entry name" value="RibonucZ/Hydroxyglut_hydro"/>
</dbReference>
<evidence type="ECO:0000313" key="1">
    <source>
        <dbReference type="EMBL" id="MBB6479761.1"/>
    </source>
</evidence>
<organism evidence="1 2">
    <name type="scientific">Spirochaeta isovalerica</name>
    <dbReference type="NCBI Taxonomy" id="150"/>
    <lineage>
        <taxon>Bacteria</taxon>
        <taxon>Pseudomonadati</taxon>
        <taxon>Spirochaetota</taxon>
        <taxon>Spirochaetia</taxon>
        <taxon>Spirochaetales</taxon>
        <taxon>Spirochaetaceae</taxon>
        <taxon>Spirochaeta</taxon>
    </lineage>
</organism>
<dbReference type="InterPro" id="IPR050114">
    <property type="entry name" value="UPF0173_UPF0282_UlaG_hydrolase"/>
</dbReference>
<evidence type="ECO:0000313" key="2">
    <source>
        <dbReference type="Proteomes" id="UP000587760"/>
    </source>
</evidence>
<dbReference type="SUPFAM" id="SSF56281">
    <property type="entry name" value="Metallo-hydrolase/oxidoreductase"/>
    <property type="match status" value="1"/>
</dbReference>
<protein>
    <submittedName>
        <fullName evidence="1">L-ascorbate metabolism protein UlaG (Beta-lactamase superfamily)</fullName>
    </submittedName>
</protein>
<gene>
    <name evidence="1" type="ORF">HNR50_001419</name>
</gene>
<dbReference type="PANTHER" id="PTHR43546">
    <property type="entry name" value="UPF0173 METAL-DEPENDENT HYDROLASE MJ1163-RELATED"/>
    <property type="match status" value="1"/>
</dbReference>
<dbReference type="Pfam" id="PF13483">
    <property type="entry name" value="Lactamase_B_3"/>
    <property type="match status" value="1"/>
</dbReference>
<dbReference type="AlphaFoldDB" id="A0A841R8S2"/>
<dbReference type="PANTHER" id="PTHR43546:SF3">
    <property type="entry name" value="UPF0173 METAL-DEPENDENT HYDROLASE MJ1163"/>
    <property type="match status" value="1"/>
</dbReference>